<feature type="region of interest" description="Disordered" evidence="3">
    <location>
        <begin position="1"/>
        <end position="21"/>
    </location>
</feature>
<accession>A0A2M8LTT9</accession>
<evidence type="ECO:0000313" key="4">
    <source>
        <dbReference type="EMBL" id="PJE95378.1"/>
    </source>
</evidence>
<keyword evidence="2" id="KW-0460">Magnesium</keyword>
<protein>
    <recommendedName>
        <fullName evidence="2">Terpene synthase</fullName>
        <ecNumber evidence="2">4.2.3.-</ecNumber>
    </recommendedName>
</protein>
<dbReference type="Pfam" id="PF19086">
    <property type="entry name" value="Terpene_syn_C_2"/>
    <property type="match status" value="1"/>
</dbReference>
<gene>
    <name evidence="4" type="ORF">CUT44_24155</name>
</gene>
<dbReference type="SFLD" id="SFLDS00005">
    <property type="entry name" value="Isoprenoid_Synthase_Type_I"/>
    <property type="match status" value="1"/>
</dbReference>
<keyword evidence="2" id="KW-0479">Metal-binding</keyword>
<dbReference type="GO" id="GO:0010333">
    <property type="term" value="F:terpene synthase activity"/>
    <property type="evidence" value="ECO:0007669"/>
    <property type="project" value="InterPro"/>
</dbReference>
<dbReference type="InterPro" id="IPR008949">
    <property type="entry name" value="Isoprenoid_synthase_dom_sf"/>
</dbReference>
<name>A0A2M8LTT9_9ACTN</name>
<dbReference type="EC" id="4.2.3.-" evidence="2"/>
<dbReference type="AlphaFoldDB" id="A0A2M8LTT9"/>
<sequence length="355" mass="39403">MNTTPETGTPLVPRPGGPGGRPAIHCPFPSRISPHAARAEAHLDDWVRRFQVVGTDVARERFARAGFGRFAALTYPAADRERLELIADWFGWLFLVDDQLDDGRVGRDLDSARRSMDVLLGVLDGDGPAGERGGRPPLVWALRDLWHRTLPHAGPAWRRRFTDHLTACLDAACWEAANRVAGIVPGEAEYIEQRRHTGAIYVCMDLIDIVAENDLPESVHASGPFQAALRAASDVVVWTNDWYSLGKETALGEYHNLVRVVEHARGLTPRQALDHTAAAIGEETRRYLSLREALLGRFPGHRAALAEYTAGMESWMRGNLDWSMRTRRYLEREHDGDPAYLEATLAPANGGEVLP</sequence>
<comment type="similarity">
    <text evidence="2">Belongs to the terpene synthase family.</text>
</comment>
<evidence type="ECO:0000313" key="5">
    <source>
        <dbReference type="Proteomes" id="UP000230407"/>
    </source>
</evidence>
<evidence type="ECO:0000256" key="3">
    <source>
        <dbReference type="SAM" id="MobiDB-lite"/>
    </source>
</evidence>
<reference evidence="4 5" key="1">
    <citation type="submission" date="2017-11" db="EMBL/GenBank/DDBJ databases">
        <title>Streptomyces carmine sp. nov., a novel actinomycete isolated from Sophora alopecuroides in Xinjiang, China.</title>
        <authorList>
            <person name="Wang Y."/>
            <person name="Luo X."/>
            <person name="Wan C."/>
            <person name="Zhang L."/>
        </authorList>
    </citation>
    <scope>NUCLEOTIDE SEQUENCE [LARGE SCALE GENOMIC DNA]</scope>
    <source>
        <strain evidence="4 5">TRM SA0054</strain>
    </source>
</reference>
<proteinExistence type="inferred from homology"/>
<dbReference type="EMBL" id="PGGW01000066">
    <property type="protein sequence ID" value="PJE95378.1"/>
    <property type="molecule type" value="Genomic_DNA"/>
</dbReference>
<comment type="cofactor">
    <cofactor evidence="2">
        <name>Mg(2+)</name>
        <dbReference type="ChEBI" id="CHEBI:18420"/>
    </cofactor>
</comment>
<evidence type="ECO:0000256" key="1">
    <source>
        <dbReference type="ARBA" id="ARBA00023239"/>
    </source>
</evidence>
<dbReference type="Proteomes" id="UP000230407">
    <property type="component" value="Unassembled WGS sequence"/>
</dbReference>
<evidence type="ECO:0000256" key="2">
    <source>
        <dbReference type="RuleBase" id="RU366034"/>
    </source>
</evidence>
<dbReference type="RefSeq" id="WP_100204022.1">
    <property type="nucleotide sequence ID" value="NZ_PGGW01000066.1"/>
</dbReference>
<dbReference type="InterPro" id="IPR034686">
    <property type="entry name" value="Terpene_cyclase-like_2"/>
</dbReference>
<dbReference type="PANTHER" id="PTHR35201">
    <property type="entry name" value="TERPENE SYNTHASE"/>
    <property type="match status" value="1"/>
</dbReference>
<organism evidence="4 5">
    <name type="scientific">Streptomyces carminius</name>
    <dbReference type="NCBI Taxonomy" id="2665496"/>
    <lineage>
        <taxon>Bacteria</taxon>
        <taxon>Bacillati</taxon>
        <taxon>Actinomycetota</taxon>
        <taxon>Actinomycetes</taxon>
        <taxon>Kitasatosporales</taxon>
        <taxon>Streptomycetaceae</taxon>
        <taxon>Streptomyces</taxon>
    </lineage>
</organism>
<keyword evidence="5" id="KW-1185">Reference proteome</keyword>
<dbReference type="Gene3D" id="1.10.600.10">
    <property type="entry name" value="Farnesyl Diphosphate Synthase"/>
    <property type="match status" value="1"/>
</dbReference>
<dbReference type="PANTHER" id="PTHR35201:SF4">
    <property type="entry name" value="BETA-PINACENE SYNTHASE-RELATED"/>
    <property type="match status" value="1"/>
</dbReference>
<keyword evidence="1 2" id="KW-0456">Lyase</keyword>
<dbReference type="GO" id="GO:0046872">
    <property type="term" value="F:metal ion binding"/>
    <property type="evidence" value="ECO:0007669"/>
    <property type="project" value="UniProtKB-KW"/>
</dbReference>
<dbReference type="SFLD" id="SFLDG01020">
    <property type="entry name" value="Terpene_Cyclase_Like_2"/>
    <property type="match status" value="1"/>
</dbReference>
<dbReference type="SUPFAM" id="SSF48576">
    <property type="entry name" value="Terpenoid synthases"/>
    <property type="match status" value="1"/>
</dbReference>
<comment type="caution">
    <text evidence="4">The sequence shown here is derived from an EMBL/GenBank/DDBJ whole genome shotgun (WGS) entry which is preliminary data.</text>
</comment>